<evidence type="ECO:0000259" key="1">
    <source>
        <dbReference type="Pfam" id="PF02174"/>
    </source>
</evidence>
<keyword evidence="3" id="KW-1185">Reference proteome</keyword>
<gene>
    <name evidence="2" type="ORF">DPMN_189984</name>
</gene>
<dbReference type="EMBL" id="JAIWYP010000010">
    <property type="protein sequence ID" value="KAH3755293.1"/>
    <property type="molecule type" value="Genomic_DNA"/>
</dbReference>
<protein>
    <recommendedName>
        <fullName evidence="1">IRS-type PTB domain-containing protein</fullName>
    </recommendedName>
</protein>
<comment type="caution">
    <text evidence="2">The sequence shown here is derived from an EMBL/GenBank/DDBJ whole genome shotgun (WGS) entry which is preliminary data.</text>
</comment>
<reference evidence="2" key="1">
    <citation type="journal article" date="2019" name="bioRxiv">
        <title>The Genome of the Zebra Mussel, Dreissena polymorpha: A Resource for Invasive Species Research.</title>
        <authorList>
            <person name="McCartney M.A."/>
            <person name="Auch B."/>
            <person name="Kono T."/>
            <person name="Mallez S."/>
            <person name="Zhang Y."/>
            <person name="Obille A."/>
            <person name="Becker A."/>
            <person name="Abrahante J.E."/>
            <person name="Garbe J."/>
            <person name="Badalamenti J.P."/>
            <person name="Herman A."/>
            <person name="Mangelson H."/>
            <person name="Liachko I."/>
            <person name="Sullivan S."/>
            <person name="Sone E.D."/>
            <person name="Koren S."/>
            <person name="Silverstein K.A.T."/>
            <person name="Beckman K.B."/>
            <person name="Gohl D.M."/>
        </authorList>
    </citation>
    <scope>NUCLEOTIDE SEQUENCE</scope>
    <source>
        <strain evidence="2">Duluth1</strain>
        <tissue evidence="2">Whole animal</tissue>
    </source>
</reference>
<proteinExistence type="predicted"/>
<reference evidence="2" key="2">
    <citation type="submission" date="2020-11" db="EMBL/GenBank/DDBJ databases">
        <authorList>
            <person name="McCartney M.A."/>
            <person name="Auch B."/>
            <person name="Kono T."/>
            <person name="Mallez S."/>
            <person name="Becker A."/>
            <person name="Gohl D.M."/>
            <person name="Silverstein K.A.T."/>
            <person name="Koren S."/>
            <person name="Bechman K.B."/>
            <person name="Herman A."/>
            <person name="Abrahante J.E."/>
            <person name="Garbe J."/>
        </authorList>
    </citation>
    <scope>NUCLEOTIDE SEQUENCE</scope>
    <source>
        <strain evidence="2">Duluth1</strain>
        <tissue evidence="2">Whole animal</tissue>
    </source>
</reference>
<dbReference type="Proteomes" id="UP000828390">
    <property type="component" value="Unassembled WGS sequence"/>
</dbReference>
<feature type="domain" description="IRS-type PTB" evidence="1">
    <location>
        <begin position="141"/>
        <end position="206"/>
    </location>
</feature>
<dbReference type="SUPFAM" id="SSF50729">
    <property type="entry name" value="PH domain-like"/>
    <property type="match status" value="1"/>
</dbReference>
<dbReference type="Pfam" id="PF02174">
    <property type="entry name" value="IRS"/>
    <property type="match status" value="1"/>
</dbReference>
<dbReference type="InterPro" id="IPR011993">
    <property type="entry name" value="PH-like_dom_sf"/>
</dbReference>
<evidence type="ECO:0000313" key="3">
    <source>
        <dbReference type="Proteomes" id="UP000828390"/>
    </source>
</evidence>
<dbReference type="AlphaFoldDB" id="A0A9D4DU44"/>
<dbReference type="Gene3D" id="2.30.29.30">
    <property type="entry name" value="Pleckstrin-homology domain (PH domain)/Phosphotyrosine-binding domain (PTB)"/>
    <property type="match status" value="1"/>
</dbReference>
<organism evidence="2 3">
    <name type="scientific">Dreissena polymorpha</name>
    <name type="common">Zebra mussel</name>
    <name type="synonym">Mytilus polymorpha</name>
    <dbReference type="NCBI Taxonomy" id="45954"/>
    <lineage>
        <taxon>Eukaryota</taxon>
        <taxon>Metazoa</taxon>
        <taxon>Spiralia</taxon>
        <taxon>Lophotrochozoa</taxon>
        <taxon>Mollusca</taxon>
        <taxon>Bivalvia</taxon>
        <taxon>Autobranchia</taxon>
        <taxon>Heteroconchia</taxon>
        <taxon>Euheterodonta</taxon>
        <taxon>Imparidentia</taxon>
        <taxon>Neoheterodontei</taxon>
        <taxon>Myida</taxon>
        <taxon>Dreissenoidea</taxon>
        <taxon>Dreissenidae</taxon>
        <taxon>Dreissena</taxon>
    </lineage>
</organism>
<dbReference type="OrthoDB" id="6020914at2759"/>
<name>A0A9D4DU44_DREPO</name>
<dbReference type="SMART" id="SM01244">
    <property type="entry name" value="IRS"/>
    <property type="match status" value="1"/>
</dbReference>
<dbReference type="InterPro" id="IPR002404">
    <property type="entry name" value="IRS_PTB"/>
</dbReference>
<evidence type="ECO:0000313" key="2">
    <source>
        <dbReference type="EMBL" id="KAH3755293.1"/>
    </source>
</evidence>
<sequence>MTDHYEKPDSDMKNNSYVGKYTTETNEYGSEYAIGGIADHYACPDSDMQYDNDVGKHEVERSVTGNVFTCVTSREQCSISTAADASNKALETGLTTSYLQKTDSGKNDQLNNVDNDPHEYEELTDNIYYTIPDGRFDVIVKKTALAKKSKIVGNRKLVVESGKISFHSKEKVVTFLIPWVRKFGDNVVAFYLEIGRKCEFGEGRIELINHPESTDTIAQIRDSVREQCRKVL</sequence>
<accession>A0A9D4DU44</accession>